<reference evidence="6 7" key="1">
    <citation type="submission" date="2020-08" db="EMBL/GenBank/DDBJ databases">
        <title>Genomic Encyclopedia of Type Strains, Phase IV (KMG-IV): sequencing the most valuable type-strain genomes for metagenomic binning, comparative biology and taxonomic classification.</title>
        <authorList>
            <person name="Goeker M."/>
        </authorList>
    </citation>
    <scope>NUCLEOTIDE SEQUENCE [LARGE SCALE GENOMIC DNA]</scope>
    <source>
        <strain evidence="6 7">DSM 11099</strain>
    </source>
</reference>
<accession>A0A7W9S4D9</accession>
<comment type="caution">
    <text evidence="6">The sequence shown here is derived from an EMBL/GenBank/DDBJ whole genome shotgun (WGS) entry which is preliminary data.</text>
</comment>
<dbReference type="GO" id="GO:0000976">
    <property type="term" value="F:transcription cis-regulatory region binding"/>
    <property type="evidence" value="ECO:0007669"/>
    <property type="project" value="TreeGrafter"/>
</dbReference>
<dbReference type="AlphaFoldDB" id="A0A7W9S4D9"/>
<dbReference type="PROSITE" id="PS50977">
    <property type="entry name" value="HTH_TETR_2"/>
    <property type="match status" value="1"/>
</dbReference>
<evidence type="ECO:0000313" key="7">
    <source>
        <dbReference type="Proteomes" id="UP000533306"/>
    </source>
</evidence>
<dbReference type="RefSeq" id="WP_183831991.1">
    <property type="nucleotide sequence ID" value="NZ_JACHEU010000003.1"/>
</dbReference>
<sequence>MSKTENPKRPKEGVSVIPAAQSRQRDRVFCAVVAVALDQGFGHVTMDAVARQAKLSKGGLLYYFPNKAELIQAMLARYSGWENTPQCNPDKGGSAGGVDPFAVAVLVAAAEDPSLLACAADCPGQEATGDDKAAFSARWRLFCHLLANRL</sequence>
<dbReference type="SUPFAM" id="SSF46689">
    <property type="entry name" value="Homeodomain-like"/>
    <property type="match status" value="1"/>
</dbReference>
<evidence type="ECO:0000313" key="6">
    <source>
        <dbReference type="EMBL" id="MBB6013790.1"/>
    </source>
</evidence>
<evidence type="ECO:0000259" key="5">
    <source>
        <dbReference type="PROSITE" id="PS50977"/>
    </source>
</evidence>
<evidence type="ECO:0000256" key="3">
    <source>
        <dbReference type="ARBA" id="ARBA00023163"/>
    </source>
</evidence>
<keyword evidence="1" id="KW-0805">Transcription regulation</keyword>
<dbReference type="Pfam" id="PF00440">
    <property type="entry name" value="TetR_N"/>
    <property type="match status" value="1"/>
</dbReference>
<protein>
    <submittedName>
        <fullName evidence="6">AcrR family transcriptional regulator</fullName>
    </submittedName>
</protein>
<gene>
    <name evidence="6" type="ORF">HNR59_003184</name>
</gene>
<proteinExistence type="predicted"/>
<dbReference type="InterPro" id="IPR001647">
    <property type="entry name" value="HTH_TetR"/>
</dbReference>
<dbReference type="InterPro" id="IPR050109">
    <property type="entry name" value="HTH-type_TetR-like_transc_reg"/>
</dbReference>
<organism evidence="6 7">
    <name type="scientific">Aquamicrobium lusatiense</name>
    <dbReference type="NCBI Taxonomy" id="89772"/>
    <lineage>
        <taxon>Bacteria</taxon>
        <taxon>Pseudomonadati</taxon>
        <taxon>Pseudomonadota</taxon>
        <taxon>Alphaproteobacteria</taxon>
        <taxon>Hyphomicrobiales</taxon>
        <taxon>Phyllobacteriaceae</taxon>
        <taxon>Aquamicrobium</taxon>
    </lineage>
</organism>
<dbReference type="PANTHER" id="PTHR30055">
    <property type="entry name" value="HTH-TYPE TRANSCRIPTIONAL REGULATOR RUTR"/>
    <property type="match status" value="1"/>
</dbReference>
<dbReference type="Proteomes" id="UP000533306">
    <property type="component" value="Unassembled WGS sequence"/>
</dbReference>
<feature type="DNA-binding region" description="H-T-H motif" evidence="4">
    <location>
        <begin position="45"/>
        <end position="64"/>
    </location>
</feature>
<evidence type="ECO:0000256" key="4">
    <source>
        <dbReference type="PROSITE-ProRule" id="PRU00335"/>
    </source>
</evidence>
<keyword evidence="2 4" id="KW-0238">DNA-binding</keyword>
<keyword evidence="3" id="KW-0804">Transcription</keyword>
<keyword evidence="7" id="KW-1185">Reference proteome</keyword>
<dbReference type="GO" id="GO:0003700">
    <property type="term" value="F:DNA-binding transcription factor activity"/>
    <property type="evidence" value="ECO:0007669"/>
    <property type="project" value="TreeGrafter"/>
</dbReference>
<feature type="domain" description="HTH tetR-type" evidence="5">
    <location>
        <begin position="22"/>
        <end position="82"/>
    </location>
</feature>
<name>A0A7W9S4D9_9HYPH</name>
<evidence type="ECO:0000256" key="1">
    <source>
        <dbReference type="ARBA" id="ARBA00023015"/>
    </source>
</evidence>
<dbReference type="InterPro" id="IPR009057">
    <property type="entry name" value="Homeodomain-like_sf"/>
</dbReference>
<evidence type="ECO:0000256" key="2">
    <source>
        <dbReference type="ARBA" id="ARBA00023125"/>
    </source>
</evidence>
<dbReference type="Gene3D" id="1.10.357.10">
    <property type="entry name" value="Tetracycline Repressor, domain 2"/>
    <property type="match status" value="1"/>
</dbReference>
<dbReference type="EMBL" id="JACHEU010000003">
    <property type="protein sequence ID" value="MBB6013790.1"/>
    <property type="molecule type" value="Genomic_DNA"/>
</dbReference>
<dbReference type="PANTHER" id="PTHR30055:SF234">
    <property type="entry name" value="HTH-TYPE TRANSCRIPTIONAL REGULATOR BETI"/>
    <property type="match status" value="1"/>
</dbReference>